<protein>
    <submittedName>
        <fullName evidence="1">Uncharacterized protein</fullName>
    </submittedName>
</protein>
<dbReference type="Proteomes" id="UP000706333">
    <property type="component" value="Unassembled WGS sequence"/>
</dbReference>
<reference evidence="1" key="1">
    <citation type="submission" date="2017-05" db="EMBL/GenBank/DDBJ databases">
        <authorList>
            <person name="Imhoff J.F."/>
            <person name="Rahn T."/>
            <person name="Kuenzel S."/>
            <person name="Neulinger S.C."/>
        </authorList>
    </citation>
    <scope>NUCLEOTIDE SEQUENCE</scope>
    <source>
        <strain evidence="1">LMG 28126</strain>
    </source>
</reference>
<organism evidence="1 2">
    <name type="scientific">Rhodobaculum claviforme</name>
    <dbReference type="NCBI Taxonomy" id="1549854"/>
    <lineage>
        <taxon>Bacteria</taxon>
        <taxon>Pseudomonadati</taxon>
        <taxon>Pseudomonadota</taxon>
        <taxon>Alphaproteobacteria</taxon>
        <taxon>Rhodobacterales</taxon>
        <taxon>Paracoccaceae</taxon>
        <taxon>Rhodobaculum</taxon>
    </lineage>
</organism>
<evidence type="ECO:0000313" key="2">
    <source>
        <dbReference type="Proteomes" id="UP000706333"/>
    </source>
</evidence>
<accession>A0A934TN15</accession>
<dbReference type="EMBL" id="NHSD01000312">
    <property type="protein sequence ID" value="MBK5928584.1"/>
    <property type="molecule type" value="Genomic_DNA"/>
</dbReference>
<keyword evidence="2" id="KW-1185">Reference proteome</keyword>
<name>A0A934TN15_9RHOB</name>
<comment type="caution">
    <text evidence="1">The sequence shown here is derived from an EMBL/GenBank/DDBJ whole genome shotgun (WGS) entry which is preliminary data.</text>
</comment>
<sequence>MARIVLVVALAVTLHAAGWMQGRAAERAAWSTRTAALIAERDRAAARVAGLSEALAHAQAARAALALDLEDQADADDDAGRIALPARSLRRIRAR</sequence>
<proteinExistence type="predicted"/>
<dbReference type="AlphaFoldDB" id="A0A934TN15"/>
<evidence type="ECO:0000313" key="1">
    <source>
        <dbReference type="EMBL" id="MBK5928584.1"/>
    </source>
</evidence>
<gene>
    <name evidence="1" type="ORF">CCR87_14800</name>
</gene>
<reference evidence="1" key="2">
    <citation type="journal article" date="2020" name="Microorganisms">
        <title>Osmotic Adaptation and Compatible Solute Biosynthesis of Phototrophic Bacteria as Revealed from Genome Analyses.</title>
        <authorList>
            <person name="Imhoff J.F."/>
            <person name="Rahn T."/>
            <person name="Kunzel S."/>
            <person name="Keller A."/>
            <person name="Neulinger S.C."/>
        </authorList>
    </citation>
    <scope>NUCLEOTIDE SEQUENCE</scope>
    <source>
        <strain evidence="1">LMG 28126</strain>
    </source>
</reference>